<evidence type="ECO:0000256" key="1">
    <source>
        <dbReference type="SAM" id="MobiDB-lite"/>
    </source>
</evidence>
<reference evidence="2 3" key="1">
    <citation type="journal article" date="2024" name="J Genomics">
        <title>Draft genome sequencing and assembly of Favolaschia claudopus CIRM-BRFM 2984 isolated from oak limbs.</title>
        <authorList>
            <person name="Navarro D."/>
            <person name="Drula E."/>
            <person name="Chaduli D."/>
            <person name="Cazenave R."/>
            <person name="Ahrendt S."/>
            <person name="Wang J."/>
            <person name="Lipzen A."/>
            <person name="Daum C."/>
            <person name="Barry K."/>
            <person name="Grigoriev I.V."/>
            <person name="Favel A."/>
            <person name="Rosso M.N."/>
            <person name="Martin F."/>
        </authorList>
    </citation>
    <scope>NUCLEOTIDE SEQUENCE [LARGE SCALE GENOMIC DNA]</scope>
    <source>
        <strain evidence="2 3">CIRM-BRFM 2984</strain>
    </source>
</reference>
<dbReference type="Proteomes" id="UP001362999">
    <property type="component" value="Unassembled WGS sequence"/>
</dbReference>
<dbReference type="AlphaFoldDB" id="A0AAW0A825"/>
<feature type="region of interest" description="Disordered" evidence="1">
    <location>
        <begin position="478"/>
        <end position="509"/>
    </location>
</feature>
<keyword evidence="3" id="KW-1185">Reference proteome</keyword>
<dbReference type="InterPro" id="IPR013083">
    <property type="entry name" value="Znf_RING/FYVE/PHD"/>
</dbReference>
<evidence type="ECO:0008006" key="4">
    <source>
        <dbReference type="Google" id="ProtNLM"/>
    </source>
</evidence>
<feature type="compositionally biased region" description="Polar residues" evidence="1">
    <location>
        <begin position="478"/>
        <end position="505"/>
    </location>
</feature>
<accession>A0AAW0A825</accession>
<organism evidence="2 3">
    <name type="scientific">Favolaschia claudopus</name>
    <dbReference type="NCBI Taxonomy" id="2862362"/>
    <lineage>
        <taxon>Eukaryota</taxon>
        <taxon>Fungi</taxon>
        <taxon>Dikarya</taxon>
        <taxon>Basidiomycota</taxon>
        <taxon>Agaricomycotina</taxon>
        <taxon>Agaricomycetes</taxon>
        <taxon>Agaricomycetidae</taxon>
        <taxon>Agaricales</taxon>
        <taxon>Marasmiineae</taxon>
        <taxon>Mycenaceae</taxon>
        <taxon>Favolaschia</taxon>
    </lineage>
</organism>
<name>A0AAW0A825_9AGAR</name>
<protein>
    <recommendedName>
        <fullName evidence="4">RING-type domain-containing protein</fullName>
    </recommendedName>
</protein>
<gene>
    <name evidence="2" type="ORF">R3P38DRAFT_2794797</name>
</gene>
<comment type="caution">
    <text evidence="2">The sequence shown here is derived from an EMBL/GenBank/DDBJ whole genome shotgun (WGS) entry which is preliminary data.</text>
</comment>
<evidence type="ECO:0000313" key="3">
    <source>
        <dbReference type="Proteomes" id="UP001362999"/>
    </source>
</evidence>
<dbReference type="EMBL" id="JAWWNJ010000079">
    <property type="protein sequence ID" value="KAK7002256.1"/>
    <property type="molecule type" value="Genomic_DNA"/>
</dbReference>
<dbReference type="Gene3D" id="3.30.40.10">
    <property type="entry name" value="Zinc/RING finger domain, C3HC4 (zinc finger)"/>
    <property type="match status" value="1"/>
</dbReference>
<proteinExistence type="predicted"/>
<dbReference type="SUPFAM" id="SSF57850">
    <property type="entry name" value="RING/U-box"/>
    <property type="match status" value="1"/>
</dbReference>
<evidence type="ECO:0000313" key="2">
    <source>
        <dbReference type="EMBL" id="KAK7002256.1"/>
    </source>
</evidence>
<sequence>MASPGPPPHPNFSTRDPYVQMEVRAFDKNIGTFFGTVIGTNADRTLVSVRSEGRAVNTIEMITELSLKEYSQMSPVKIRELRSLRENSRASVASTVEATEFSGLPEACQAWPELFSKTEIAAGSGLSTSAPTSSSNGMQQSIVPSDWLLQNALLQSYLDVIVHGGTTKISAEYDNRVGVIRNLEQIKRGKRGSVKIRFGRGICTDRWIPIRNVFPLTTTEFEGITARGSAKPILDVMGIYVVIIGPDADGRQSFIGSTGFTSWGGKNITLLVVGLKRFVLVCDGPCYRAAEQSQVSALEEIPPVHAPQVSFRRLLSDGVQVHDDLSSDFRLRGVDSPLSAGSPGHDIDEDIQNINPYVDDGQGSGIYRNALQLSFDDNISFDGTLRRDSIGYNEDNLPPRRSLTSGRRTSGIFVSQEDLHGPGESFLPSASMPDRFTAELRARMILGFRDGSIPDFDTFKSLLYAPIVLSPTSLGRATSLEGSTSDALHSPQSEEWNSDVESPTSDGGMDLSYPEDVLATSSGLDIDPATDNGREIIEDEHIGTIVYQEDYEAYGEDLLTSRAHRKQSAAISARKTKKKPPKARNLTITSFFARTRQWRVKAALVRRLRHPPRSLALSGPAGSSLASAQDYNPRIHRPEVLPTAVAHVPKVPGSGSCVGGTRVSRALPLRVEDLQLVSHPVILPCEHVACYVCIRVFLEYKWECPACRVIVTKAPVVAEAREAEIRAQYGDWDRTRVCYSWKGLTWPSNGTV</sequence>